<evidence type="ECO:0000313" key="1">
    <source>
        <dbReference type="EMBL" id="MDH1900247.1"/>
    </source>
</evidence>
<comment type="caution">
    <text evidence="1">The sequence shown here is derived from an EMBL/GenBank/DDBJ whole genome shotgun (WGS) entry which is preliminary data.</text>
</comment>
<dbReference type="EMBL" id="JAOCFT010000002">
    <property type="protein sequence ID" value="MDH1900247.1"/>
    <property type="molecule type" value="Genomic_DNA"/>
</dbReference>
<dbReference type="InterPro" id="IPR011090">
    <property type="entry name" value="Integr_conj_element_PFL4709"/>
</dbReference>
<reference evidence="1" key="1">
    <citation type="submission" date="2022-09" db="EMBL/GenBank/DDBJ databases">
        <title>Intensive care unit water sources are persistently colonized with multi-drug resistant bacteria and are the site of extensive horizontal gene transfer of antibiotic resistance genes.</title>
        <authorList>
            <person name="Diorio-Toth L."/>
        </authorList>
    </citation>
    <scope>NUCLEOTIDE SEQUENCE</scope>
    <source>
        <strain evidence="1">GD03796</strain>
    </source>
</reference>
<gene>
    <name evidence="1" type="ORF">N5I07_22405</name>
</gene>
<sequence>MMLARWPWTAWKKAWMKRTNTLNRGPDTDIPYQQPAALELNAMVLFGDGRNGMVERQMIRHSLTVFVILIPLLSSQVKATEVQVTQVDVFTVDGLRYDVEGAQLAKKLIVPVHIRQIDEIYKLEMELSAGLPASEAEAAAIATKRFAKLSKKSVLDKYATTAESLTMARSLNVEKVPAVVFNKKWIVYGLDPLQAYSVFEMMRSRGELNGSTRGNGE</sequence>
<dbReference type="RefSeq" id="WP_210537794.1">
    <property type="nucleotide sequence ID" value="NZ_CP100393.1"/>
</dbReference>
<dbReference type="Pfam" id="PF07511">
    <property type="entry name" value="DUF1525"/>
    <property type="match status" value="1"/>
</dbReference>
<dbReference type="AlphaFoldDB" id="A0AA42VGA8"/>
<protein>
    <submittedName>
        <fullName evidence="1">DUF1525 domain-containing protein</fullName>
    </submittedName>
</protein>
<organism evidence="1 2">
    <name type="scientific">Aeromonas caviae</name>
    <name type="common">Aeromonas punctata</name>
    <dbReference type="NCBI Taxonomy" id="648"/>
    <lineage>
        <taxon>Bacteria</taxon>
        <taxon>Pseudomonadati</taxon>
        <taxon>Pseudomonadota</taxon>
        <taxon>Gammaproteobacteria</taxon>
        <taxon>Aeromonadales</taxon>
        <taxon>Aeromonadaceae</taxon>
        <taxon>Aeromonas</taxon>
    </lineage>
</organism>
<evidence type="ECO:0000313" key="2">
    <source>
        <dbReference type="Proteomes" id="UP001160758"/>
    </source>
</evidence>
<name>A0AA42VGA8_AERCA</name>
<dbReference type="Proteomes" id="UP001160758">
    <property type="component" value="Unassembled WGS sequence"/>
</dbReference>
<proteinExistence type="predicted"/>
<accession>A0AA42VGA8</accession>